<dbReference type="AlphaFoldDB" id="A0AAD6Z9I4"/>
<comment type="caution">
    <text evidence="3">The sequence shown here is derived from an EMBL/GenBank/DDBJ whole genome shotgun (WGS) entry which is preliminary data.</text>
</comment>
<dbReference type="InterPro" id="IPR040521">
    <property type="entry name" value="KDZ"/>
</dbReference>
<feature type="region of interest" description="Disordered" evidence="1">
    <location>
        <begin position="30"/>
        <end position="49"/>
    </location>
</feature>
<feature type="region of interest" description="Disordered" evidence="1">
    <location>
        <begin position="895"/>
        <end position="935"/>
    </location>
</feature>
<sequence>MSTSKARGKRPAHTAFDDFTLSDVLGESSDFSTQSLSKDGRRTHVQTQPVELPSPLKKKRRHDVSFFADVGDGFEYVFDDLAAPPAPIQQSSGRGVKPRAKRYLSSDWPLRAWEPLQDEYLAEFIRQEGRGDVCTTHCPTCPPDTPHETPRFRCMDCMIPDLFCQDCCVRAHSRNPLDRIERWDGTKFKRTSLKDMGLRIQLGHRHGEACETPIAAHKKFLVIHTNGIHNVAVDFCGCVDESIVGLRRQQLLQRSWYPATHKEPQTCTTFRALELFHVMTLQGKVTTYDFYTGLEKLTTKSGLVKVKDRYKAFMRTMRQWRHLVMLKRGGWGNDGDRLVAETKPGELAVVCPACPQPGVNLPASWESASGEERFLYILYIAIDACFRLKRRLVSSEKKDPGLGTGWSYFTEDPPFRKYLLSVTDQKEMSTCSGLAALDYANTKFLRGYGSTGVGLGVCARHEFVQRNGAADLQRGERYANMDYTLASLLRHHHRRLRKFFSYDICCQWSKYLASRLKELPNAIRLDLILKLVTFVIPKLHIYGHKLPCQLNFSLNFTAGAARTNGEGIERPWANIGPVATSTREMGPGSRHDTLDDHWGHWNWEKLTGLGALLKKRLLRAIPERNFQRGSLVTFTENQAEHVGEWMAMVQAFEADNTQPNPYELPKSGVTENDLRLKFVQEEAADEAGGRLPIHNVSPSAFVIAGLDLEEQGRRIKVAVAAHKGESSKHSASVIEKRTKLSHYLARFRKVQAALADVPVVQGVGTLAENIPLFLPSALSGELRASGCYKGVDGIELRLRDAQCRNALEEIHHYLHVKSRFWTYKGSQVRHQGATTRARDLMNRNDEKIRMQAEKYAAAWEAKWALVGEEKVEWHRLDPKKDLRCMDGVEDRAVVSERKRRGRKRERGEGATEQDVSEGVGEGQRRKDPTGEGRRTISWIWMGTDTSSATTSEAVLKGLRVEWCKAWARTRRWTEEILLLREEMRRVPISLRHKAEWWRSRRTPTGFKGTHAEGAAAYAMRQAELYSDLAEQFETLWAPIRDLEVVEGEEIVKAGAADASPDSEDEDELVGPEEGAEASAEAAAAGDDDVDDGVDEEEAEQNEEEEEGSVGELDD</sequence>
<dbReference type="EMBL" id="JARIHO010000069">
    <property type="protein sequence ID" value="KAJ7312909.1"/>
    <property type="molecule type" value="Genomic_DNA"/>
</dbReference>
<feature type="compositionally biased region" description="Acidic residues" evidence="1">
    <location>
        <begin position="1085"/>
        <end position="1114"/>
    </location>
</feature>
<dbReference type="Pfam" id="PF18803">
    <property type="entry name" value="CxC2"/>
    <property type="match status" value="1"/>
</dbReference>
<dbReference type="PANTHER" id="PTHR33104:SF2">
    <property type="entry name" value="CXC3 LIKE CYSTEINE CLUSTER DOMAIN-CONTAINING PROTEIN"/>
    <property type="match status" value="1"/>
</dbReference>
<dbReference type="Proteomes" id="UP001218218">
    <property type="component" value="Unassembled WGS sequence"/>
</dbReference>
<gene>
    <name evidence="3" type="ORF">DFH08DRAFT_917948</name>
</gene>
<feature type="compositionally biased region" description="Acidic residues" evidence="1">
    <location>
        <begin position="1060"/>
        <end position="1075"/>
    </location>
</feature>
<keyword evidence="4" id="KW-1185">Reference proteome</keyword>
<feature type="compositionally biased region" description="Basic and acidic residues" evidence="1">
    <location>
        <begin position="922"/>
        <end position="934"/>
    </location>
</feature>
<accession>A0AAD6Z9I4</accession>
<proteinExistence type="predicted"/>
<evidence type="ECO:0000259" key="2">
    <source>
        <dbReference type="Pfam" id="PF18803"/>
    </source>
</evidence>
<protein>
    <recommendedName>
        <fullName evidence="2">CxC2-like cysteine cluster KDZ transposase-associated domain-containing protein</fullName>
    </recommendedName>
</protein>
<dbReference type="CDD" id="cd19757">
    <property type="entry name" value="Bbox1"/>
    <property type="match status" value="1"/>
</dbReference>
<dbReference type="Pfam" id="PF18758">
    <property type="entry name" value="KDZ"/>
    <property type="match status" value="1"/>
</dbReference>
<organism evidence="3 4">
    <name type="scientific">Mycena albidolilacea</name>
    <dbReference type="NCBI Taxonomy" id="1033008"/>
    <lineage>
        <taxon>Eukaryota</taxon>
        <taxon>Fungi</taxon>
        <taxon>Dikarya</taxon>
        <taxon>Basidiomycota</taxon>
        <taxon>Agaricomycotina</taxon>
        <taxon>Agaricomycetes</taxon>
        <taxon>Agaricomycetidae</taxon>
        <taxon>Agaricales</taxon>
        <taxon>Marasmiineae</taxon>
        <taxon>Mycenaceae</taxon>
        <taxon>Mycena</taxon>
    </lineage>
</organism>
<evidence type="ECO:0000256" key="1">
    <source>
        <dbReference type="SAM" id="MobiDB-lite"/>
    </source>
</evidence>
<evidence type="ECO:0000313" key="4">
    <source>
        <dbReference type="Proteomes" id="UP001218218"/>
    </source>
</evidence>
<evidence type="ECO:0000313" key="3">
    <source>
        <dbReference type="EMBL" id="KAJ7312909.1"/>
    </source>
</evidence>
<name>A0AAD6Z9I4_9AGAR</name>
<dbReference type="PANTHER" id="PTHR33104">
    <property type="entry name" value="SI:DKEY-29D5.2"/>
    <property type="match status" value="1"/>
</dbReference>
<feature type="domain" description="CxC2-like cysteine cluster KDZ transposase-associated" evidence="2">
    <location>
        <begin position="193"/>
        <end position="301"/>
    </location>
</feature>
<reference evidence="3" key="1">
    <citation type="submission" date="2023-03" db="EMBL/GenBank/DDBJ databases">
        <title>Massive genome expansion in bonnet fungi (Mycena s.s.) driven by repeated elements and novel gene families across ecological guilds.</title>
        <authorList>
            <consortium name="Lawrence Berkeley National Laboratory"/>
            <person name="Harder C.B."/>
            <person name="Miyauchi S."/>
            <person name="Viragh M."/>
            <person name="Kuo A."/>
            <person name="Thoen E."/>
            <person name="Andreopoulos B."/>
            <person name="Lu D."/>
            <person name="Skrede I."/>
            <person name="Drula E."/>
            <person name="Henrissat B."/>
            <person name="Morin E."/>
            <person name="Kohler A."/>
            <person name="Barry K."/>
            <person name="LaButti K."/>
            <person name="Morin E."/>
            <person name="Salamov A."/>
            <person name="Lipzen A."/>
            <person name="Mereny Z."/>
            <person name="Hegedus B."/>
            <person name="Baldrian P."/>
            <person name="Stursova M."/>
            <person name="Weitz H."/>
            <person name="Taylor A."/>
            <person name="Grigoriev I.V."/>
            <person name="Nagy L.G."/>
            <person name="Martin F."/>
            <person name="Kauserud H."/>
        </authorList>
    </citation>
    <scope>NUCLEOTIDE SEQUENCE</scope>
    <source>
        <strain evidence="3">CBHHK002</strain>
    </source>
</reference>
<feature type="region of interest" description="Disordered" evidence="1">
    <location>
        <begin position="1053"/>
        <end position="1114"/>
    </location>
</feature>
<dbReference type="InterPro" id="IPR041457">
    <property type="entry name" value="CxC2_KDZ-assoc"/>
</dbReference>